<dbReference type="AlphaFoldDB" id="A0A4C1WHI1"/>
<proteinExistence type="predicted"/>
<protein>
    <submittedName>
        <fullName evidence="1">Uncharacterized protein</fullName>
    </submittedName>
</protein>
<dbReference type="STRING" id="151549.A0A4C1WHI1"/>
<reference evidence="1 2" key="1">
    <citation type="journal article" date="2019" name="Commun. Biol.">
        <title>The bagworm genome reveals a unique fibroin gene that provides high tensile strength.</title>
        <authorList>
            <person name="Kono N."/>
            <person name="Nakamura H."/>
            <person name="Ohtoshi R."/>
            <person name="Tomita M."/>
            <person name="Numata K."/>
            <person name="Arakawa K."/>
        </authorList>
    </citation>
    <scope>NUCLEOTIDE SEQUENCE [LARGE SCALE GENOMIC DNA]</scope>
</reference>
<organism evidence="1 2">
    <name type="scientific">Eumeta variegata</name>
    <name type="common">Bagworm moth</name>
    <name type="synonym">Eumeta japonica</name>
    <dbReference type="NCBI Taxonomy" id="151549"/>
    <lineage>
        <taxon>Eukaryota</taxon>
        <taxon>Metazoa</taxon>
        <taxon>Ecdysozoa</taxon>
        <taxon>Arthropoda</taxon>
        <taxon>Hexapoda</taxon>
        <taxon>Insecta</taxon>
        <taxon>Pterygota</taxon>
        <taxon>Neoptera</taxon>
        <taxon>Endopterygota</taxon>
        <taxon>Lepidoptera</taxon>
        <taxon>Glossata</taxon>
        <taxon>Ditrysia</taxon>
        <taxon>Tineoidea</taxon>
        <taxon>Psychidae</taxon>
        <taxon>Oiketicinae</taxon>
        <taxon>Eumeta</taxon>
    </lineage>
</organism>
<comment type="caution">
    <text evidence="1">The sequence shown here is derived from an EMBL/GenBank/DDBJ whole genome shotgun (WGS) entry which is preliminary data.</text>
</comment>
<gene>
    <name evidence="1" type="ORF">EVAR_102289_1</name>
</gene>
<keyword evidence="2" id="KW-1185">Reference proteome</keyword>
<evidence type="ECO:0000313" key="1">
    <source>
        <dbReference type="EMBL" id="GBP50320.1"/>
    </source>
</evidence>
<sequence>MYLLMSLVSVKNTSKETNIIHVLVSGIDTGFVGSLICEAAKLAERSVLLGSAYNTSVSATLINSSGGVCVMPFPFDMYSQKQINFIRSAIESNEVATESGVMQLNSSVWAQGTNLKKTSLFNVSNVFGSICRGDYGDYEDEMIDFMLENTIKNSISSQINNAYQIKLYLELVIGFNVYLNDKAKEILKGYFVTVRMVNPKILGAGGMITLMSVCASSAKLCRRDVASVDDAIFAVWLHAASTPGMQSVPNEYIEPPRDTKKFHEMMIEFKMWLENFTGLSF</sequence>
<dbReference type="EMBL" id="BGZK01000563">
    <property type="protein sequence ID" value="GBP50320.1"/>
    <property type="molecule type" value="Genomic_DNA"/>
</dbReference>
<name>A0A4C1WHI1_EUMVA</name>
<accession>A0A4C1WHI1</accession>
<evidence type="ECO:0000313" key="2">
    <source>
        <dbReference type="Proteomes" id="UP000299102"/>
    </source>
</evidence>
<dbReference type="Proteomes" id="UP000299102">
    <property type="component" value="Unassembled WGS sequence"/>
</dbReference>
<dbReference type="OrthoDB" id="2015372at2759"/>